<dbReference type="InterPro" id="IPR042185">
    <property type="entry name" value="Serpin_sf_2"/>
</dbReference>
<evidence type="ECO:0000313" key="9">
    <source>
        <dbReference type="Proteomes" id="UP000193944"/>
    </source>
</evidence>
<keyword evidence="3" id="KW-0677">Repeat</keyword>
<protein>
    <submittedName>
        <fullName evidence="8">Cellulosomal serpin</fullName>
    </submittedName>
</protein>
<name>A0A1Y1WWZ9_9FUNG</name>
<dbReference type="PANTHER" id="PTHR11461:SF211">
    <property type="entry name" value="GH10112P-RELATED"/>
    <property type="match status" value="1"/>
</dbReference>
<feature type="domain" description="CBM10" evidence="7">
    <location>
        <begin position="74"/>
        <end position="110"/>
    </location>
</feature>
<feature type="domain" description="CBM10" evidence="7">
    <location>
        <begin position="30"/>
        <end position="68"/>
    </location>
</feature>
<dbReference type="InterPro" id="IPR000215">
    <property type="entry name" value="Serpin_fam"/>
</dbReference>
<organism evidence="8 9">
    <name type="scientific">Anaeromyces robustus</name>
    <dbReference type="NCBI Taxonomy" id="1754192"/>
    <lineage>
        <taxon>Eukaryota</taxon>
        <taxon>Fungi</taxon>
        <taxon>Fungi incertae sedis</taxon>
        <taxon>Chytridiomycota</taxon>
        <taxon>Chytridiomycota incertae sedis</taxon>
        <taxon>Neocallimastigomycetes</taxon>
        <taxon>Neocallimastigales</taxon>
        <taxon>Neocallimastigaceae</taxon>
        <taxon>Anaeromyces</taxon>
    </lineage>
</organism>
<dbReference type="InterPro" id="IPR023796">
    <property type="entry name" value="Serpin_dom"/>
</dbReference>
<feature type="chain" id="PRO_5012395222" evidence="6">
    <location>
        <begin position="22"/>
        <end position="513"/>
    </location>
</feature>
<keyword evidence="2 6" id="KW-0732">Signal</keyword>
<dbReference type="SMART" id="SM00093">
    <property type="entry name" value="SERPIN"/>
    <property type="match status" value="1"/>
</dbReference>
<reference evidence="8 9" key="2">
    <citation type="submission" date="2016-08" db="EMBL/GenBank/DDBJ databases">
        <title>Pervasive Adenine N6-methylation of Active Genes in Fungi.</title>
        <authorList>
            <consortium name="DOE Joint Genome Institute"/>
            <person name="Mondo S.J."/>
            <person name="Dannebaum R.O."/>
            <person name="Kuo R.C."/>
            <person name="Labutti K."/>
            <person name="Haridas S."/>
            <person name="Kuo A."/>
            <person name="Salamov A."/>
            <person name="Ahrendt S.R."/>
            <person name="Lipzen A."/>
            <person name="Sullivan W."/>
            <person name="Andreopoulos W.B."/>
            <person name="Clum A."/>
            <person name="Lindquist E."/>
            <person name="Daum C."/>
            <person name="Ramamoorthy G.K."/>
            <person name="Gryganskyi A."/>
            <person name="Culley D."/>
            <person name="Magnuson J.K."/>
            <person name="James T.Y."/>
            <person name="O'Malley M.A."/>
            <person name="Stajich J.E."/>
            <person name="Spatafora J.W."/>
            <person name="Visel A."/>
            <person name="Grigoriev I.V."/>
        </authorList>
    </citation>
    <scope>NUCLEOTIDE SEQUENCE [LARGE SCALE GENOMIC DNA]</scope>
    <source>
        <strain evidence="8 9">S4</strain>
    </source>
</reference>
<feature type="signal peptide" evidence="6">
    <location>
        <begin position="1"/>
        <end position="21"/>
    </location>
</feature>
<dbReference type="Proteomes" id="UP000193944">
    <property type="component" value="Unassembled WGS sequence"/>
</dbReference>
<dbReference type="GO" id="GO:0004867">
    <property type="term" value="F:serine-type endopeptidase inhibitor activity"/>
    <property type="evidence" value="ECO:0007669"/>
    <property type="project" value="InterPro"/>
</dbReference>
<evidence type="ECO:0000256" key="1">
    <source>
        <dbReference type="ARBA" id="ARBA00009500"/>
    </source>
</evidence>
<evidence type="ECO:0000256" key="2">
    <source>
        <dbReference type="ARBA" id="ARBA00022729"/>
    </source>
</evidence>
<dbReference type="PROSITE" id="PS51763">
    <property type="entry name" value="CBM10"/>
    <property type="match status" value="2"/>
</dbReference>
<evidence type="ECO:0000256" key="4">
    <source>
        <dbReference type="ARBA" id="ARBA00022801"/>
    </source>
</evidence>
<evidence type="ECO:0000256" key="3">
    <source>
        <dbReference type="ARBA" id="ARBA00022737"/>
    </source>
</evidence>
<dbReference type="Gene3D" id="2.30.39.10">
    <property type="entry name" value="Alpha-1-antitrypsin, domain 1"/>
    <property type="match status" value="1"/>
</dbReference>
<evidence type="ECO:0000256" key="6">
    <source>
        <dbReference type="SAM" id="SignalP"/>
    </source>
</evidence>
<dbReference type="InterPro" id="IPR002883">
    <property type="entry name" value="CBM10/Dockerin_dom"/>
</dbReference>
<dbReference type="Pfam" id="PF00079">
    <property type="entry name" value="Serpin"/>
    <property type="match status" value="1"/>
</dbReference>
<dbReference type="InterPro" id="IPR036186">
    <property type="entry name" value="Serpin_sf"/>
</dbReference>
<keyword evidence="9" id="KW-1185">Reference proteome</keyword>
<dbReference type="InterPro" id="IPR009034">
    <property type="entry name" value="Dockerin_dom_fun_sf"/>
</dbReference>
<comment type="similarity">
    <text evidence="1 5">Belongs to the serpin family.</text>
</comment>
<dbReference type="GO" id="GO:0005615">
    <property type="term" value="C:extracellular space"/>
    <property type="evidence" value="ECO:0007669"/>
    <property type="project" value="InterPro"/>
</dbReference>
<dbReference type="InterPro" id="IPR042178">
    <property type="entry name" value="Serpin_sf_1"/>
</dbReference>
<accession>A0A1Y1WWZ9</accession>
<dbReference type="Pfam" id="PF02013">
    <property type="entry name" value="CBM_10"/>
    <property type="match status" value="2"/>
</dbReference>
<evidence type="ECO:0000256" key="5">
    <source>
        <dbReference type="RuleBase" id="RU000411"/>
    </source>
</evidence>
<dbReference type="Gene3D" id="3.30.497.10">
    <property type="entry name" value="Antithrombin, subunit I, domain 2"/>
    <property type="match status" value="1"/>
</dbReference>
<dbReference type="Gene3D" id="3.90.1220.10">
    <property type="entry name" value="Cellulose docking domain, dockering"/>
    <property type="match status" value="2"/>
</dbReference>
<dbReference type="AlphaFoldDB" id="A0A1Y1WWZ9"/>
<gene>
    <name evidence="8" type="ORF">BCR32DRAFT_328679</name>
</gene>
<sequence length="513" mass="58294">MNNLTLYILGLVLICIPACLSDNNNPGGEQCFSQALNPSYPCCKSNKVVYTDKSGDWGVENDQWCGIGNSTTEFCFSIALGYPCCKKCDVLFVDKDGQWGVEDNEWCGIKDNCESIVKEEDPINNNSTDVSSNNDFEFEFLKMENPKDNMIYSPLSIEYALKMLQEGANSNTLDEINKVVKGMELPKYTNIDNILSLANGFFIRDIYYKNVKTEYINTLKEKYDADVIEDEFENADNVNQWIKDKTLEIIKNVLNDEVVHDPSILMILVNALAIDMQWAKVFDTKETRGEIFYKDNGEKIMATMMFNKEVSCDCISYYIDDDLTVVSMDLREYEGTQLEFMAIMPKDNLSDYVKNVTKEQINEITKNLKSSLNSHDGVNVKIPKFNFDYNLNLKKDLMDLGIIDVFDVNRADLTKISENPIDRLYIADALHKANIEFTESGVKAAAVTVMIGGWGAMMPINKHPINVIINQPFMFIIRDKNTKDIWFTGTVYEPNLWENDKSGYSGSSNGGWS</sequence>
<dbReference type="EMBL" id="MCFG01000225">
    <property type="protein sequence ID" value="ORX78043.1"/>
    <property type="molecule type" value="Genomic_DNA"/>
</dbReference>
<dbReference type="OrthoDB" id="661148at2759"/>
<dbReference type="SUPFAM" id="SSF56574">
    <property type="entry name" value="Serpins"/>
    <property type="match status" value="1"/>
</dbReference>
<dbReference type="InterPro" id="IPR023795">
    <property type="entry name" value="Serpin_CS"/>
</dbReference>
<comment type="caution">
    <text evidence="8">The sequence shown here is derived from an EMBL/GenBank/DDBJ whole genome shotgun (WGS) entry which is preliminary data.</text>
</comment>
<dbReference type="STRING" id="1754192.A0A1Y1WWZ9"/>
<keyword evidence="4" id="KW-0378">Hydrolase</keyword>
<dbReference type="GO" id="GO:0016787">
    <property type="term" value="F:hydrolase activity"/>
    <property type="evidence" value="ECO:0007669"/>
    <property type="project" value="UniProtKB-KW"/>
</dbReference>
<reference evidence="8 9" key="1">
    <citation type="submission" date="2016-08" db="EMBL/GenBank/DDBJ databases">
        <title>A Parts List for Fungal Cellulosomes Revealed by Comparative Genomics.</title>
        <authorList>
            <consortium name="DOE Joint Genome Institute"/>
            <person name="Haitjema C.H."/>
            <person name="Gilmore S.P."/>
            <person name="Henske J.K."/>
            <person name="Solomon K.V."/>
            <person name="De Groot R."/>
            <person name="Kuo A."/>
            <person name="Mondo S.J."/>
            <person name="Salamov A.A."/>
            <person name="Labutti K."/>
            <person name="Zhao Z."/>
            <person name="Chiniquy J."/>
            <person name="Barry K."/>
            <person name="Brewer H.M."/>
            <person name="Purvine S.O."/>
            <person name="Wright A.T."/>
            <person name="Boxma B."/>
            <person name="Van Alen T."/>
            <person name="Hackstein J.H."/>
            <person name="Baker S.E."/>
            <person name="Grigoriev I.V."/>
            <person name="O'Malley M.A."/>
        </authorList>
    </citation>
    <scope>NUCLEOTIDE SEQUENCE [LARGE SCALE GENOMIC DNA]</scope>
    <source>
        <strain evidence="8 9">S4</strain>
    </source>
</reference>
<dbReference type="PROSITE" id="PS00284">
    <property type="entry name" value="SERPIN"/>
    <property type="match status" value="1"/>
</dbReference>
<evidence type="ECO:0000259" key="7">
    <source>
        <dbReference type="PROSITE" id="PS51763"/>
    </source>
</evidence>
<dbReference type="PANTHER" id="PTHR11461">
    <property type="entry name" value="SERINE PROTEASE INHIBITOR, SERPIN"/>
    <property type="match status" value="1"/>
</dbReference>
<proteinExistence type="inferred from homology"/>
<evidence type="ECO:0000313" key="8">
    <source>
        <dbReference type="EMBL" id="ORX78043.1"/>
    </source>
</evidence>
<dbReference type="SUPFAM" id="SSF64571">
    <property type="entry name" value="Cellulose docking domain, dockering"/>
    <property type="match status" value="2"/>
</dbReference>